<evidence type="ECO:0000313" key="1">
    <source>
        <dbReference type="EMBL" id="ALI56769.1"/>
    </source>
</evidence>
<dbReference type="InterPro" id="IPR042257">
    <property type="entry name" value="DGOK_C"/>
</dbReference>
<dbReference type="InterPro" id="IPR007729">
    <property type="entry name" value="DGOK"/>
</dbReference>
<dbReference type="Gene3D" id="3.30.420.310">
    <property type="entry name" value="2-keto-3-deoxy-galactonokinase, C-terminal domain"/>
    <property type="match status" value="1"/>
</dbReference>
<gene>
    <name evidence="1" type="ORF">IMCC12053_2822</name>
</gene>
<keyword evidence="1" id="KW-0808">Transferase</keyword>
<sequence>MIKADWIAVDWGTTALRAWAMSTSGTLLAEAHSENGMGSLDPDAFEPALLDLISDWLPAGKTRVIACGMVGARQGWIEADYARTPCAPTASILTHAPTTDPRLDVRILPGVCQMSPADVMRGEETQIAGFQALNPDFDGVVVLPGSHTKWVHMSAREIVSFQTVMTGEMFAALSNHTVLRHSVTCDDWDASAFDNAVDESLSRPEKLAAKLFSLRAEGLLNGMTNATAKSRLSGLLIGAEIAACKPYWLGQPVALIGDKKLCALYARALKPQGVDAVMTDATTMTLAGLKAAHATLTE</sequence>
<dbReference type="InterPro" id="IPR042258">
    <property type="entry name" value="DGOK_N"/>
</dbReference>
<evidence type="ECO:0000313" key="2">
    <source>
        <dbReference type="Proteomes" id="UP000064920"/>
    </source>
</evidence>
<dbReference type="STRING" id="1397108.IMCC12053_2822"/>
<dbReference type="RefSeq" id="WP_062220005.1">
    <property type="nucleotide sequence ID" value="NZ_CP012023.1"/>
</dbReference>
<dbReference type="CDD" id="cd24012">
    <property type="entry name" value="ASKHA_NBD_KDGal-kinase"/>
    <property type="match status" value="1"/>
</dbReference>
<dbReference type="KEGG" id="cmar:IMCC12053_2822"/>
<dbReference type="GO" id="GO:0034194">
    <property type="term" value="P:D-galactonate catabolic process"/>
    <property type="evidence" value="ECO:0007669"/>
    <property type="project" value="InterPro"/>
</dbReference>
<dbReference type="OrthoDB" id="256574at2"/>
<dbReference type="GO" id="GO:0008671">
    <property type="term" value="F:2-dehydro-3-deoxygalactonokinase activity"/>
    <property type="evidence" value="ECO:0007669"/>
    <property type="project" value="UniProtKB-EC"/>
</dbReference>
<keyword evidence="2" id="KW-1185">Reference proteome</keyword>
<reference evidence="1 2" key="1">
    <citation type="submission" date="2015-05" db="EMBL/GenBank/DDBJ databases">
        <authorList>
            <person name="Wang D.B."/>
            <person name="Wang M."/>
        </authorList>
    </citation>
    <scope>NUCLEOTIDE SEQUENCE [LARGE SCALE GENOMIC DNA]</scope>
    <source>
        <strain evidence="1 2">IMCC 12053</strain>
    </source>
</reference>
<dbReference type="PATRIC" id="fig|1397108.4.peg.2886"/>
<keyword evidence="1" id="KW-0418">Kinase</keyword>
<dbReference type="AlphaFoldDB" id="A0A0P0AD05"/>
<accession>A0A0P0AD05</accession>
<organism evidence="1 2">
    <name type="scientific">Celeribacter marinus</name>
    <dbReference type="NCBI Taxonomy" id="1397108"/>
    <lineage>
        <taxon>Bacteria</taxon>
        <taxon>Pseudomonadati</taxon>
        <taxon>Pseudomonadota</taxon>
        <taxon>Alphaproteobacteria</taxon>
        <taxon>Rhodobacterales</taxon>
        <taxon>Roseobacteraceae</taxon>
        <taxon>Celeribacter</taxon>
    </lineage>
</organism>
<dbReference type="EC" id="2.7.1.58" evidence="1"/>
<dbReference type="Pfam" id="PF05035">
    <property type="entry name" value="DGOK"/>
    <property type="match status" value="1"/>
</dbReference>
<proteinExistence type="predicted"/>
<protein>
    <submittedName>
        <fullName evidence="1">2-dehydro-3-deoxygalactonokinase</fullName>
        <ecNumber evidence="1">2.7.1.58</ecNumber>
    </submittedName>
</protein>
<dbReference type="Gene3D" id="3.30.420.300">
    <property type="entry name" value="2-keto-3-deoxy-galactonokinase, substrate binding domain"/>
    <property type="match status" value="1"/>
</dbReference>
<dbReference type="InterPro" id="IPR043129">
    <property type="entry name" value="ATPase_NBD"/>
</dbReference>
<dbReference type="EMBL" id="CP012023">
    <property type="protein sequence ID" value="ALI56769.1"/>
    <property type="molecule type" value="Genomic_DNA"/>
</dbReference>
<name>A0A0P0AD05_9RHOB</name>
<dbReference type="SUPFAM" id="SSF53067">
    <property type="entry name" value="Actin-like ATPase domain"/>
    <property type="match status" value="1"/>
</dbReference>
<dbReference type="Proteomes" id="UP000064920">
    <property type="component" value="Chromosome"/>
</dbReference>